<accession>A0ABN9X1W4</accession>
<feature type="region of interest" description="Disordered" evidence="1">
    <location>
        <begin position="1"/>
        <end position="48"/>
    </location>
</feature>
<evidence type="ECO:0000313" key="3">
    <source>
        <dbReference type="Proteomes" id="UP001189429"/>
    </source>
</evidence>
<name>A0ABN9X1W4_9DINO</name>
<proteinExistence type="predicted"/>
<keyword evidence="3" id="KW-1185">Reference proteome</keyword>
<evidence type="ECO:0000313" key="2">
    <source>
        <dbReference type="EMBL" id="CAK0893246.1"/>
    </source>
</evidence>
<evidence type="ECO:0000256" key="1">
    <source>
        <dbReference type="SAM" id="MobiDB-lite"/>
    </source>
</evidence>
<protein>
    <submittedName>
        <fullName evidence="2">Uncharacterized protein</fullName>
    </submittedName>
</protein>
<dbReference type="Proteomes" id="UP001189429">
    <property type="component" value="Unassembled WGS sequence"/>
</dbReference>
<organism evidence="2 3">
    <name type="scientific">Prorocentrum cordatum</name>
    <dbReference type="NCBI Taxonomy" id="2364126"/>
    <lineage>
        <taxon>Eukaryota</taxon>
        <taxon>Sar</taxon>
        <taxon>Alveolata</taxon>
        <taxon>Dinophyceae</taxon>
        <taxon>Prorocentrales</taxon>
        <taxon>Prorocentraceae</taxon>
        <taxon>Prorocentrum</taxon>
    </lineage>
</organism>
<reference evidence="2" key="1">
    <citation type="submission" date="2023-10" db="EMBL/GenBank/DDBJ databases">
        <authorList>
            <person name="Chen Y."/>
            <person name="Shah S."/>
            <person name="Dougan E. K."/>
            <person name="Thang M."/>
            <person name="Chan C."/>
        </authorList>
    </citation>
    <scope>NUCLEOTIDE SEQUENCE [LARGE SCALE GENOMIC DNA]</scope>
</reference>
<sequence length="118" mass="12895">MGFQERKERRRRDPAPGPWATGQCAACARPAGQSPRGGEAFAGEAEEDRPAQYLHSRVLIIPTLADSSIAFKHSTACLHCASVCQRSAPSLRPIFASAVCAFAQLEIHRFRVIFAKKT</sequence>
<gene>
    <name evidence="2" type="ORF">PCOR1329_LOCUS72638</name>
</gene>
<comment type="caution">
    <text evidence="2">The sequence shown here is derived from an EMBL/GenBank/DDBJ whole genome shotgun (WGS) entry which is preliminary data.</text>
</comment>
<dbReference type="EMBL" id="CAUYUJ010019726">
    <property type="protein sequence ID" value="CAK0893246.1"/>
    <property type="molecule type" value="Genomic_DNA"/>
</dbReference>
<feature type="compositionally biased region" description="Basic and acidic residues" evidence="1">
    <location>
        <begin position="1"/>
        <end position="14"/>
    </location>
</feature>